<reference evidence="2" key="1">
    <citation type="journal article" date="2017" name="Ticks Tick Borne Dis.">
        <title>An insight into the sialome of Hyalomma excavatum.</title>
        <authorList>
            <person name="Ribeiro J.M."/>
            <person name="Slovak M."/>
            <person name="Francischetti I.M."/>
        </authorList>
    </citation>
    <scope>NUCLEOTIDE SEQUENCE</scope>
    <source>
        <strain evidence="2">Samish</strain>
        <tissue evidence="2">Salivary glands</tissue>
    </source>
</reference>
<name>A0A131XKV0_9ACAR</name>
<feature type="chain" id="PRO_5007283878" evidence="1">
    <location>
        <begin position="22"/>
        <end position="127"/>
    </location>
</feature>
<organism evidence="2">
    <name type="scientific">Hyalomma excavatum</name>
    <dbReference type="NCBI Taxonomy" id="257692"/>
    <lineage>
        <taxon>Eukaryota</taxon>
        <taxon>Metazoa</taxon>
        <taxon>Ecdysozoa</taxon>
        <taxon>Arthropoda</taxon>
        <taxon>Chelicerata</taxon>
        <taxon>Arachnida</taxon>
        <taxon>Acari</taxon>
        <taxon>Parasitiformes</taxon>
        <taxon>Ixodida</taxon>
        <taxon>Ixodoidea</taxon>
        <taxon>Ixodidae</taxon>
        <taxon>Hyalomminae</taxon>
        <taxon>Hyalomma</taxon>
    </lineage>
</organism>
<evidence type="ECO:0000313" key="2">
    <source>
        <dbReference type="EMBL" id="JAP66992.1"/>
    </source>
</evidence>
<proteinExistence type="evidence at transcript level"/>
<protein>
    <submittedName>
        <fullName evidence="2">Putative 8.9kda 9 8.9 kDa family</fullName>
    </submittedName>
</protein>
<sequence length="127" mass="14312">MNVLPIVLLILNAQITNLIRAERRIWPLTIVNNNTCQYGPYGLPDSICLDVAHPCVSLCCTAESSQLSISGCPLPSDFDNSTFDGFKYWPNCCVENRHLPKPPSVPVALYYAKDGSWRYRYETITNE</sequence>
<evidence type="ECO:0000256" key="1">
    <source>
        <dbReference type="SAM" id="SignalP"/>
    </source>
</evidence>
<feature type="signal peptide" evidence="1">
    <location>
        <begin position="1"/>
        <end position="21"/>
    </location>
</feature>
<dbReference type="AlphaFoldDB" id="A0A131XKV0"/>
<keyword evidence="1" id="KW-0732">Signal</keyword>
<dbReference type="EMBL" id="GEFH01001589">
    <property type="protein sequence ID" value="JAP66992.1"/>
    <property type="molecule type" value="mRNA"/>
</dbReference>
<accession>A0A131XKV0</accession>